<proteinExistence type="predicted"/>
<dbReference type="SUPFAM" id="SSF46689">
    <property type="entry name" value="Homeodomain-like"/>
    <property type="match status" value="1"/>
</dbReference>
<keyword evidence="1" id="KW-0805">Transcription regulation</keyword>
<dbReference type="Pfam" id="PF17935">
    <property type="entry name" value="TetR_C_27"/>
    <property type="match status" value="1"/>
</dbReference>
<organism evidence="6 7">
    <name type="scientific">Pantoea trifolii</name>
    <dbReference type="NCBI Taxonomy" id="2968030"/>
    <lineage>
        <taxon>Bacteria</taxon>
        <taxon>Pseudomonadati</taxon>
        <taxon>Pseudomonadota</taxon>
        <taxon>Gammaproteobacteria</taxon>
        <taxon>Enterobacterales</taxon>
        <taxon>Erwiniaceae</taxon>
        <taxon>Pantoea</taxon>
    </lineage>
</organism>
<dbReference type="Gene3D" id="1.10.357.10">
    <property type="entry name" value="Tetracycline Repressor, domain 2"/>
    <property type="match status" value="1"/>
</dbReference>
<evidence type="ECO:0000259" key="5">
    <source>
        <dbReference type="PROSITE" id="PS50977"/>
    </source>
</evidence>
<dbReference type="SUPFAM" id="SSF48498">
    <property type="entry name" value="Tetracyclin repressor-like, C-terminal domain"/>
    <property type="match status" value="1"/>
</dbReference>
<dbReference type="InterPro" id="IPR050109">
    <property type="entry name" value="HTH-type_TetR-like_transc_reg"/>
</dbReference>
<dbReference type="InterPro" id="IPR001647">
    <property type="entry name" value="HTH_TetR"/>
</dbReference>
<dbReference type="EMBL" id="JANIET010000003">
    <property type="protein sequence ID" value="MCQ8230343.1"/>
    <property type="molecule type" value="Genomic_DNA"/>
</dbReference>
<dbReference type="PROSITE" id="PS50977">
    <property type="entry name" value="HTH_TETR_2"/>
    <property type="match status" value="1"/>
</dbReference>
<evidence type="ECO:0000256" key="3">
    <source>
        <dbReference type="ARBA" id="ARBA00023163"/>
    </source>
</evidence>
<feature type="DNA-binding region" description="H-T-H motif" evidence="4">
    <location>
        <begin position="35"/>
        <end position="54"/>
    </location>
</feature>
<accession>A0ABT1VTW3</accession>
<reference evidence="6 7" key="1">
    <citation type="submission" date="2022-07" db="EMBL/GenBank/DDBJ databases">
        <title>Pantoea trifolii sp. nov. isolated from root nodules of Trifolium rubens.</title>
        <authorList>
            <person name="Kalita M."/>
            <person name="Wdowiak-Wrobel S."/>
            <person name="Marek-Kozaczuk M."/>
            <person name="Palusinska-Szysz M."/>
            <person name="Sokolowski W."/>
            <person name="Coutinho T."/>
            <person name="Hlahane L."/>
        </authorList>
    </citation>
    <scope>NUCLEOTIDE SEQUENCE [LARGE SCALE GENOMIC DNA]</scope>
    <source>
        <strain evidence="6 7">MMK2</strain>
    </source>
</reference>
<evidence type="ECO:0000256" key="4">
    <source>
        <dbReference type="PROSITE-ProRule" id="PRU00335"/>
    </source>
</evidence>
<dbReference type="Proteomes" id="UP001300015">
    <property type="component" value="Unassembled WGS sequence"/>
</dbReference>
<keyword evidence="2 4" id="KW-0238">DNA-binding</keyword>
<sequence length="206" mass="22983">MGITNAEGKDDAISPVKILEAARVQIRRFGESKTNIVDIARALGTSHTTIYRHFKSKADVFDALVLSTMTHEQLLVSAYCNDDSPAAIRLTEFVAALNHFKVRRYAEDPELFTLYKRVVTERPDIVISYTHRMTGLIQQIIQQGINSGEFKIENAEIAASVVRDAVTIFVHPALVAEAARAGLNMERPLQHVMKTLIIAFNKGLTY</sequence>
<feature type="domain" description="HTH tetR-type" evidence="5">
    <location>
        <begin position="12"/>
        <end position="72"/>
    </location>
</feature>
<name>A0ABT1VTW3_9GAMM</name>
<keyword evidence="7" id="KW-1185">Reference proteome</keyword>
<gene>
    <name evidence="6" type="ORF">NQH49_23035</name>
</gene>
<evidence type="ECO:0000313" key="7">
    <source>
        <dbReference type="Proteomes" id="UP001300015"/>
    </source>
</evidence>
<comment type="caution">
    <text evidence="6">The sequence shown here is derived from an EMBL/GenBank/DDBJ whole genome shotgun (WGS) entry which is preliminary data.</text>
</comment>
<evidence type="ECO:0000256" key="1">
    <source>
        <dbReference type="ARBA" id="ARBA00023015"/>
    </source>
</evidence>
<dbReference type="Pfam" id="PF00440">
    <property type="entry name" value="TetR_N"/>
    <property type="match status" value="1"/>
</dbReference>
<dbReference type="InterPro" id="IPR009057">
    <property type="entry name" value="Homeodomain-like_sf"/>
</dbReference>
<dbReference type="PANTHER" id="PTHR30055:SF151">
    <property type="entry name" value="TRANSCRIPTIONAL REGULATORY PROTEIN"/>
    <property type="match status" value="1"/>
</dbReference>
<evidence type="ECO:0000256" key="2">
    <source>
        <dbReference type="ARBA" id="ARBA00023125"/>
    </source>
</evidence>
<evidence type="ECO:0000313" key="6">
    <source>
        <dbReference type="EMBL" id="MCQ8230343.1"/>
    </source>
</evidence>
<dbReference type="InterPro" id="IPR036271">
    <property type="entry name" value="Tet_transcr_reg_TetR-rel_C_sf"/>
</dbReference>
<dbReference type="RefSeq" id="WP_208294504.1">
    <property type="nucleotide sequence ID" value="NZ_JANIES010000003.1"/>
</dbReference>
<dbReference type="PANTHER" id="PTHR30055">
    <property type="entry name" value="HTH-TYPE TRANSCRIPTIONAL REGULATOR RUTR"/>
    <property type="match status" value="1"/>
</dbReference>
<dbReference type="InterPro" id="IPR041478">
    <property type="entry name" value="TetR_C_27"/>
</dbReference>
<keyword evidence="3" id="KW-0804">Transcription</keyword>
<protein>
    <submittedName>
        <fullName evidence="6">TetR family transcriptional regulator</fullName>
    </submittedName>
</protein>
<dbReference type="PRINTS" id="PR00455">
    <property type="entry name" value="HTHTETR"/>
</dbReference>